<feature type="region of interest" description="Disordered" evidence="1">
    <location>
        <begin position="102"/>
        <end position="130"/>
    </location>
</feature>
<dbReference type="EMBL" id="CP074405">
    <property type="protein sequence ID" value="QVI62748.1"/>
    <property type="molecule type" value="Genomic_DNA"/>
</dbReference>
<protein>
    <submittedName>
        <fullName evidence="3">Uncharacterized protein</fullName>
    </submittedName>
</protein>
<keyword evidence="4" id="KW-1185">Reference proteome</keyword>
<sequence>MCRTRSADGEERTRPLGPLGLCVVLLLDDATNGVNGTFDGLGTALLWAALVGVAAVLLVNVVLYRAGRSQPVLRRVHGWAVVVLPVVIVAWRGIAQAGAPQAYHRTPNEARSATSAIPAHHLDATRRRRA</sequence>
<feature type="compositionally biased region" description="Basic and acidic residues" evidence="1">
    <location>
        <begin position="120"/>
        <end position="130"/>
    </location>
</feature>
<feature type="transmembrane region" description="Helical" evidence="2">
    <location>
        <begin position="76"/>
        <end position="94"/>
    </location>
</feature>
<name>A0ABX8D6U7_9CELL</name>
<organism evidence="3 4">
    <name type="scientific">Cellulomonas wangleii</name>
    <dbReference type="NCBI Taxonomy" id="2816956"/>
    <lineage>
        <taxon>Bacteria</taxon>
        <taxon>Bacillati</taxon>
        <taxon>Actinomycetota</taxon>
        <taxon>Actinomycetes</taxon>
        <taxon>Micrococcales</taxon>
        <taxon>Cellulomonadaceae</taxon>
        <taxon>Cellulomonas</taxon>
    </lineage>
</organism>
<keyword evidence="2" id="KW-0812">Transmembrane</keyword>
<gene>
    <name evidence="3" type="ORF">KG103_02055</name>
</gene>
<proteinExistence type="predicted"/>
<keyword evidence="2" id="KW-1133">Transmembrane helix</keyword>
<evidence type="ECO:0000313" key="3">
    <source>
        <dbReference type="EMBL" id="QVI62748.1"/>
    </source>
</evidence>
<dbReference type="RefSeq" id="WP_207341854.1">
    <property type="nucleotide sequence ID" value="NZ_CP074405.1"/>
</dbReference>
<evidence type="ECO:0000313" key="4">
    <source>
        <dbReference type="Proteomes" id="UP000677804"/>
    </source>
</evidence>
<keyword evidence="2" id="KW-0472">Membrane</keyword>
<reference evidence="3 4" key="1">
    <citation type="submission" date="2021-05" db="EMBL/GenBank/DDBJ databases">
        <title>Novel species in genus Cellulomonas.</title>
        <authorList>
            <person name="Zhang G."/>
        </authorList>
    </citation>
    <scope>NUCLEOTIDE SEQUENCE [LARGE SCALE GENOMIC DNA]</scope>
    <source>
        <strain evidence="4">zg-ZUI222</strain>
    </source>
</reference>
<evidence type="ECO:0000256" key="2">
    <source>
        <dbReference type="SAM" id="Phobius"/>
    </source>
</evidence>
<evidence type="ECO:0000256" key="1">
    <source>
        <dbReference type="SAM" id="MobiDB-lite"/>
    </source>
</evidence>
<feature type="transmembrane region" description="Helical" evidence="2">
    <location>
        <begin position="44"/>
        <end position="64"/>
    </location>
</feature>
<dbReference type="Proteomes" id="UP000677804">
    <property type="component" value="Chromosome"/>
</dbReference>
<accession>A0ABX8D6U7</accession>